<dbReference type="Pfam" id="PF02470">
    <property type="entry name" value="MlaD"/>
    <property type="match status" value="3"/>
</dbReference>
<feature type="domain" description="Mce/MlaD" evidence="8">
    <location>
        <begin position="168"/>
        <end position="226"/>
    </location>
</feature>
<keyword evidence="4 7" id="KW-0812">Transmembrane</keyword>
<dbReference type="STRING" id="1603606.DSOUD_0452"/>
<evidence type="ECO:0000313" key="10">
    <source>
        <dbReference type="Proteomes" id="UP000057158"/>
    </source>
</evidence>
<dbReference type="AlphaFoldDB" id="A0A0M4CZ66"/>
<dbReference type="GO" id="GO:0005886">
    <property type="term" value="C:plasma membrane"/>
    <property type="evidence" value="ECO:0007669"/>
    <property type="project" value="UniProtKB-SubCell"/>
</dbReference>
<protein>
    <submittedName>
        <fullName evidence="9">Paraquat-inducible protein B</fullName>
    </submittedName>
</protein>
<keyword evidence="5 7" id="KW-1133">Transmembrane helix</keyword>
<dbReference type="PANTHER" id="PTHR30462:SF0">
    <property type="entry name" value="INTERMEMBRANE TRANSPORT PROTEIN YEBT"/>
    <property type="match status" value="1"/>
</dbReference>
<dbReference type="Proteomes" id="UP000057158">
    <property type="component" value="Chromosome"/>
</dbReference>
<evidence type="ECO:0000256" key="1">
    <source>
        <dbReference type="ARBA" id="ARBA00004533"/>
    </source>
</evidence>
<comment type="subcellular location">
    <subcellularLocation>
        <location evidence="1">Cell inner membrane</location>
    </subcellularLocation>
</comment>
<sequence>MSEELSRYDRMEELPEAEIKPKMGFSIVWLIPILALVIGGWLVYKAWSEKGPVVTLTLKSAEGLEAGKTKVKYKDVDIGQVEEISLSEDISTVIVKLQMQDGAESFLTDRTRFWVVRARVAAGKVSGLGTIFSGAYIGIDPVKEGKPTLEFVGLEEPPLVTTDTPGRLFTLKAAGLGSLDIGSPVYYREIEVGQVVQYGFDESGRAVDIKIFIQTPHDRQVTDNTRFWNASGIDMSLDATGIKVDTQSLISIMLGGIAFDDGSDPLAAEPAAENTAFPLYANKDETTKENYTNQNYFLIYFNQSVRGLSVGSPVEFRGIKLGEVIDIHAVVDDKTRVFRIPVTVAIKPERIHGFGAAAKSTREDLRKYVDRGFRAVLRSGNLVTGQLFVDLDFFPDDPPRELTFEGTYPVIPSRTTEIKEITESIAEIVKKFEKIPIDEIGADLQRTILATTATMNRIERLAGRFDAETVPAMTEALESLRSTLADLEAGLGSDSPVNFQLREALGDFSEMTRSLRGLTDYLERHPESLIFGKEGDQP</sequence>
<proteinExistence type="predicted"/>
<evidence type="ECO:0000256" key="2">
    <source>
        <dbReference type="ARBA" id="ARBA00022475"/>
    </source>
</evidence>
<feature type="transmembrane region" description="Helical" evidence="7">
    <location>
        <begin position="21"/>
        <end position="44"/>
    </location>
</feature>
<evidence type="ECO:0000256" key="7">
    <source>
        <dbReference type="SAM" id="Phobius"/>
    </source>
</evidence>
<dbReference type="PATRIC" id="fig|1603606.3.peg.490"/>
<evidence type="ECO:0000259" key="8">
    <source>
        <dbReference type="Pfam" id="PF02470"/>
    </source>
</evidence>
<dbReference type="PANTHER" id="PTHR30462">
    <property type="entry name" value="INTERMEMBRANE TRANSPORT PROTEIN PQIB-RELATED"/>
    <property type="match status" value="1"/>
</dbReference>
<reference evidence="9 10" key="1">
    <citation type="submission" date="2015-07" db="EMBL/GenBank/DDBJ databases">
        <title>Isolation and Genomic Characterization of a Novel Halophilic Metal-Reducing Deltaproteobacterium from the Deep Subsurface.</title>
        <authorList>
            <person name="Badalamenti J.P."/>
            <person name="Summers Z.M."/>
            <person name="Gralnick J.A."/>
            <person name="Bond D.R."/>
        </authorList>
    </citation>
    <scope>NUCLEOTIDE SEQUENCE [LARGE SCALE GENOMIC DNA]</scope>
    <source>
        <strain evidence="9 10">WTL</strain>
    </source>
</reference>
<accession>A0A0M4CZ66</accession>
<dbReference type="RefSeq" id="WP_053549470.1">
    <property type="nucleotide sequence ID" value="NZ_CP010802.1"/>
</dbReference>
<keyword evidence="10" id="KW-1185">Reference proteome</keyword>
<dbReference type="EMBL" id="CP010802">
    <property type="protein sequence ID" value="ALC15246.1"/>
    <property type="molecule type" value="Genomic_DNA"/>
</dbReference>
<organism evidence="9 10">
    <name type="scientific">Desulfuromonas soudanensis</name>
    <dbReference type="NCBI Taxonomy" id="1603606"/>
    <lineage>
        <taxon>Bacteria</taxon>
        <taxon>Pseudomonadati</taxon>
        <taxon>Thermodesulfobacteriota</taxon>
        <taxon>Desulfuromonadia</taxon>
        <taxon>Desulfuromonadales</taxon>
        <taxon>Desulfuromonadaceae</taxon>
        <taxon>Desulfuromonas</taxon>
    </lineage>
</organism>
<name>A0A0M4CZ66_9BACT</name>
<dbReference type="InterPro" id="IPR003399">
    <property type="entry name" value="Mce/MlaD"/>
</dbReference>
<keyword evidence="2" id="KW-1003">Cell membrane</keyword>
<gene>
    <name evidence="9" type="ORF">DSOUD_0452</name>
</gene>
<keyword evidence="6 7" id="KW-0472">Membrane</keyword>
<feature type="domain" description="Mce/MlaD" evidence="8">
    <location>
        <begin position="296"/>
        <end position="393"/>
    </location>
</feature>
<evidence type="ECO:0000256" key="3">
    <source>
        <dbReference type="ARBA" id="ARBA00022519"/>
    </source>
</evidence>
<evidence type="ECO:0000256" key="6">
    <source>
        <dbReference type="ARBA" id="ARBA00023136"/>
    </source>
</evidence>
<dbReference type="InterPro" id="IPR051800">
    <property type="entry name" value="PqiA-PqiB_transport"/>
</dbReference>
<feature type="domain" description="Mce/MlaD" evidence="8">
    <location>
        <begin position="51"/>
        <end position="141"/>
    </location>
</feature>
<dbReference type="KEGG" id="des:DSOUD_0452"/>
<evidence type="ECO:0000313" key="9">
    <source>
        <dbReference type="EMBL" id="ALC15246.1"/>
    </source>
</evidence>
<evidence type="ECO:0000256" key="4">
    <source>
        <dbReference type="ARBA" id="ARBA00022692"/>
    </source>
</evidence>
<keyword evidence="3" id="KW-0997">Cell inner membrane</keyword>
<evidence type="ECO:0000256" key="5">
    <source>
        <dbReference type="ARBA" id="ARBA00022989"/>
    </source>
</evidence>